<dbReference type="EMBL" id="CAADFZ010000219">
    <property type="protein sequence ID" value="VFK68239.1"/>
    <property type="molecule type" value="Genomic_DNA"/>
</dbReference>
<accession>A0A451B5D8</accession>
<reference evidence="2" key="1">
    <citation type="submission" date="2019-02" db="EMBL/GenBank/DDBJ databases">
        <authorList>
            <person name="Gruber-Vodicka R. H."/>
            <person name="Seah K. B. B."/>
        </authorList>
    </citation>
    <scope>NUCLEOTIDE SEQUENCE</scope>
    <source>
        <strain evidence="2">BECK_BY19</strain>
        <strain evidence="1">BECK_BY8</strain>
    </source>
</reference>
<gene>
    <name evidence="1" type="ORF">BECKUNK1418G_GA0071005_12195</name>
    <name evidence="2" type="ORF">BECKUNK1418H_GA0071006_12115</name>
</gene>
<dbReference type="AlphaFoldDB" id="A0A451B5D8"/>
<dbReference type="EMBL" id="CAADGD010000211">
    <property type="protein sequence ID" value="VFK73504.1"/>
    <property type="molecule type" value="Genomic_DNA"/>
</dbReference>
<evidence type="ECO:0000313" key="1">
    <source>
        <dbReference type="EMBL" id="VFK68239.1"/>
    </source>
</evidence>
<name>A0A451B5D8_9GAMM</name>
<proteinExistence type="predicted"/>
<protein>
    <submittedName>
        <fullName evidence="2">Uncharacterized protein</fullName>
    </submittedName>
</protein>
<evidence type="ECO:0000313" key="2">
    <source>
        <dbReference type="EMBL" id="VFK73504.1"/>
    </source>
</evidence>
<organism evidence="2">
    <name type="scientific">Candidatus Kentrum sp. UNK</name>
    <dbReference type="NCBI Taxonomy" id="2126344"/>
    <lineage>
        <taxon>Bacteria</taxon>
        <taxon>Pseudomonadati</taxon>
        <taxon>Pseudomonadota</taxon>
        <taxon>Gammaproteobacteria</taxon>
        <taxon>Candidatus Kentrum</taxon>
    </lineage>
</organism>
<sequence>MPPFGKNPGNFFFNQNVFSNLARLCLGPLIHESGIFTFRFGSQIQIQRSRYPVIPAWIRHSRGGGNGIQRHGWYLNSKEILKYLPRNG</sequence>